<keyword evidence="2" id="KW-1185">Reference proteome</keyword>
<sequence>MRQISTDRSKYQQPSPPLLSSIPSRRRKPSSTNQNFVILLFTTMASNGENKPLVTRQIEPKSQIDCMASTKSRKLRRCRSAPMMEPNLDRLF</sequence>
<evidence type="ECO:0000313" key="2">
    <source>
        <dbReference type="Proteomes" id="UP001055811"/>
    </source>
</evidence>
<evidence type="ECO:0000313" key="1">
    <source>
        <dbReference type="EMBL" id="KAI3792231.1"/>
    </source>
</evidence>
<accession>A0ACB9H9N3</accession>
<protein>
    <submittedName>
        <fullName evidence="1">Uncharacterized protein</fullName>
    </submittedName>
</protein>
<proteinExistence type="predicted"/>
<gene>
    <name evidence="1" type="ORF">L2E82_06105</name>
</gene>
<name>A0ACB9H9N3_CICIN</name>
<comment type="caution">
    <text evidence="1">The sequence shown here is derived from an EMBL/GenBank/DDBJ whole genome shotgun (WGS) entry which is preliminary data.</text>
</comment>
<dbReference type="EMBL" id="CM042009">
    <property type="protein sequence ID" value="KAI3792231.1"/>
    <property type="molecule type" value="Genomic_DNA"/>
</dbReference>
<dbReference type="Proteomes" id="UP001055811">
    <property type="component" value="Linkage Group LG01"/>
</dbReference>
<reference evidence="2" key="1">
    <citation type="journal article" date="2022" name="Mol. Ecol. Resour.">
        <title>The genomes of chicory, endive, great burdock and yacon provide insights into Asteraceae palaeo-polyploidization history and plant inulin production.</title>
        <authorList>
            <person name="Fan W."/>
            <person name="Wang S."/>
            <person name="Wang H."/>
            <person name="Wang A."/>
            <person name="Jiang F."/>
            <person name="Liu H."/>
            <person name="Zhao H."/>
            <person name="Xu D."/>
            <person name="Zhang Y."/>
        </authorList>
    </citation>
    <scope>NUCLEOTIDE SEQUENCE [LARGE SCALE GENOMIC DNA]</scope>
    <source>
        <strain evidence="2">cv. Punajuju</strain>
    </source>
</reference>
<reference evidence="1 2" key="2">
    <citation type="journal article" date="2022" name="Mol. Ecol. Resour.">
        <title>The genomes of chicory, endive, great burdock and yacon provide insights into Asteraceae paleo-polyploidization history and plant inulin production.</title>
        <authorList>
            <person name="Fan W."/>
            <person name="Wang S."/>
            <person name="Wang H."/>
            <person name="Wang A."/>
            <person name="Jiang F."/>
            <person name="Liu H."/>
            <person name="Zhao H."/>
            <person name="Xu D."/>
            <person name="Zhang Y."/>
        </authorList>
    </citation>
    <scope>NUCLEOTIDE SEQUENCE [LARGE SCALE GENOMIC DNA]</scope>
    <source>
        <strain evidence="2">cv. Punajuju</strain>
        <tissue evidence="1">Leaves</tissue>
    </source>
</reference>
<organism evidence="1 2">
    <name type="scientific">Cichorium intybus</name>
    <name type="common">Chicory</name>
    <dbReference type="NCBI Taxonomy" id="13427"/>
    <lineage>
        <taxon>Eukaryota</taxon>
        <taxon>Viridiplantae</taxon>
        <taxon>Streptophyta</taxon>
        <taxon>Embryophyta</taxon>
        <taxon>Tracheophyta</taxon>
        <taxon>Spermatophyta</taxon>
        <taxon>Magnoliopsida</taxon>
        <taxon>eudicotyledons</taxon>
        <taxon>Gunneridae</taxon>
        <taxon>Pentapetalae</taxon>
        <taxon>asterids</taxon>
        <taxon>campanulids</taxon>
        <taxon>Asterales</taxon>
        <taxon>Asteraceae</taxon>
        <taxon>Cichorioideae</taxon>
        <taxon>Cichorieae</taxon>
        <taxon>Cichoriinae</taxon>
        <taxon>Cichorium</taxon>
    </lineage>
</organism>